<accession>A0A2I0R1G7</accession>
<dbReference type="Gene3D" id="2.60.40.3650">
    <property type="match status" value="1"/>
</dbReference>
<reference evidence="3 4" key="1">
    <citation type="submission" date="2017-12" db="EMBL/GenBank/DDBJ databases">
        <title>The draft genome sequence of Brumimicrobium saltpan LHR20.</title>
        <authorList>
            <person name="Do Z.-J."/>
            <person name="Luo H.-R."/>
        </authorList>
    </citation>
    <scope>NUCLEOTIDE SEQUENCE [LARGE SCALE GENOMIC DNA]</scope>
    <source>
        <strain evidence="3 4">LHR20</strain>
    </source>
</reference>
<dbReference type="Gene3D" id="2.30.42.10">
    <property type="match status" value="1"/>
</dbReference>
<dbReference type="EMBL" id="PJNI01000010">
    <property type="protein sequence ID" value="PKR80418.1"/>
    <property type="molecule type" value="Genomic_DNA"/>
</dbReference>
<feature type="domain" description="Peptidase M61 catalytic" evidence="1">
    <location>
        <begin position="255"/>
        <end position="369"/>
    </location>
</feature>
<dbReference type="InterPro" id="IPR024191">
    <property type="entry name" value="Peptidase_M61"/>
</dbReference>
<dbReference type="RefSeq" id="WP_101334890.1">
    <property type="nucleotide sequence ID" value="NZ_PJNI01000010.1"/>
</dbReference>
<evidence type="ECO:0008006" key="5">
    <source>
        <dbReference type="Google" id="ProtNLM"/>
    </source>
</evidence>
<sequence>MKFTFDIKSPQQQYIQITAEIKATGSETTLFFPAWRPGRYELGDFAKNVNHFQIHNGDGKSLEYKKENKNTWTVKTEGCQTFTVKYSYYATEMNAGSTFLDASQLYVNPVNCCVFTDEEYNDPITVQLNIPETWEIAHSLKVEDNSFTAKGYDELVDNPFICSSNLQKSSYEVEGTTFYVWFNGVVKPDWERLITDFTAFTKTQIKRFLKFPTDEYHFFFQILPYKTYHGVEHSKSTVITLGPSYAVFEELYKELLGVSSHELYHTWNVKSIRPIEMVPYNFKKENYTELGYIAEGVTTYMGDLMLFKSGVFTIEQYLKELDAQIQKHMDNFGRFNYSVAASSYDTWLDGYTPGAPGRKVSIYTEGCLLAFIVDIYLLKNTANKRGLDDVMRSLYYNFGSLGKGITEKDYQAAIENIAGVSMQWFFDDYVHGTKSYSTLLVDCFEYIGIAFENEPVKDEVAAYLGAKTLKTLEKTVIKALYPGGPLDVAGAMIEDEIVAINGMAIKNNVNRWAKFFRTDDKEITINRKGEIIQLHIPESHRPYYQRYFLRLIDAPDKNQIHAFDEWRDAALGERTVRNRNSSK</sequence>
<dbReference type="SUPFAM" id="SSF50156">
    <property type="entry name" value="PDZ domain-like"/>
    <property type="match status" value="1"/>
</dbReference>
<evidence type="ECO:0000313" key="4">
    <source>
        <dbReference type="Proteomes" id="UP000236654"/>
    </source>
</evidence>
<dbReference type="InterPro" id="IPR036034">
    <property type="entry name" value="PDZ_sf"/>
</dbReference>
<dbReference type="Proteomes" id="UP000236654">
    <property type="component" value="Unassembled WGS sequence"/>
</dbReference>
<evidence type="ECO:0000259" key="2">
    <source>
        <dbReference type="Pfam" id="PF17899"/>
    </source>
</evidence>
<dbReference type="InterPro" id="IPR040756">
    <property type="entry name" value="Peptidase_M61_N"/>
</dbReference>
<evidence type="ECO:0000313" key="3">
    <source>
        <dbReference type="EMBL" id="PKR80418.1"/>
    </source>
</evidence>
<organism evidence="3 4">
    <name type="scientific">Brumimicrobium salinarum</name>
    <dbReference type="NCBI Taxonomy" id="2058658"/>
    <lineage>
        <taxon>Bacteria</taxon>
        <taxon>Pseudomonadati</taxon>
        <taxon>Bacteroidota</taxon>
        <taxon>Flavobacteriia</taxon>
        <taxon>Flavobacteriales</taxon>
        <taxon>Crocinitomicaceae</taxon>
        <taxon>Brumimicrobium</taxon>
    </lineage>
</organism>
<evidence type="ECO:0000259" key="1">
    <source>
        <dbReference type="Pfam" id="PF05299"/>
    </source>
</evidence>
<dbReference type="OrthoDB" id="9778516at2"/>
<feature type="domain" description="Peptidase M61 N-terminal" evidence="2">
    <location>
        <begin position="3"/>
        <end position="163"/>
    </location>
</feature>
<comment type="caution">
    <text evidence="3">The sequence shown here is derived from an EMBL/GenBank/DDBJ whole genome shotgun (WGS) entry which is preliminary data.</text>
</comment>
<dbReference type="PIRSF" id="PIRSF016493">
    <property type="entry name" value="Glycyl_aminpptds"/>
    <property type="match status" value="1"/>
</dbReference>
<dbReference type="AlphaFoldDB" id="A0A2I0R1G7"/>
<keyword evidence="4" id="KW-1185">Reference proteome</keyword>
<dbReference type="InterPro" id="IPR027268">
    <property type="entry name" value="Peptidase_M4/M1_CTD_sf"/>
</dbReference>
<protein>
    <recommendedName>
        <fullName evidence="5">Peptidase M61</fullName>
    </recommendedName>
</protein>
<gene>
    <name evidence="3" type="ORF">CW751_10130</name>
</gene>
<dbReference type="Pfam" id="PF05299">
    <property type="entry name" value="Peptidase_M61"/>
    <property type="match status" value="1"/>
</dbReference>
<dbReference type="Pfam" id="PF17899">
    <property type="entry name" value="Peptidase_M61_N"/>
    <property type="match status" value="1"/>
</dbReference>
<name>A0A2I0R1G7_9FLAO</name>
<dbReference type="Gene3D" id="1.10.390.10">
    <property type="entry name" value="Neutral Protease Domain 2"/>
    <property type="match status" value="1"/>
</dbReference>
<dbReference type="InterPro" id="IPR007963">
    <property type="entry name" value="Peptidase_M61_catalytic"/>
</dbReference>
<proteinExistence type="predicted"/>